<evidence type="ECO:0000313" key="3">
    <source>
        <dbReference type="Proteomes" id="UP000053766"/>
    </source>
</evidence>
<dbReference type="InterPro" id="IPR027417">
    <property type="entry name" value="P-loop_NTPase"/>
</dbReference>
<dbReference type="EMBL" id="KN716507">
    <property type="protein sequence ID" value="KJH44015.1"/>
    <property type="molecule type" value="Genomic_DNA"/>
</dbReference>
<dbReference type="Gene3D" id="4.10.270.10">
    <property type="entry name" value="Myosin, subunit A"/>
    <property type="match status" value="1"/>
</dbReference>
<dbReference type="Gene3D" id="3.30.70.1590">
    <property type="match status" value="1"/>
</dbReference>
<feature type="coiled-coil region" evidence="1">
    <location>
        <begin position="270"/>
        <end position="322"/>
    </location>
</feature>
<reference evidence="2" key="1">
    <citation type="submission" date="2013-11" db="EMBL/GenBank/DDBJ databases">
        <title>Draft genome of the bovine lungworm Dictyocaulus viviparus.</title>
        <authorList>
            <person name="Mitreva M."/>
        </authorList>
    </citation>
    <scope>NUCLEOTIDE SEQUENCE [LARGE SCALE GENOMIC DNA]</scope>
    <source>
        <strain evidence="2">HannoverDv2000</strain>
    </source>
</reference>
<accession>A0A0D8XH69</accession>
<evidence type="ECO:0008006" key="4">
    <source>
        <dbReference type="Google" id="ProtNLM"/>
    </source>
</evidence>
<dbReference type="Proteomes" id="UP000053766">
    <property type="component" value="Unassembled WGS sequence"/>
</dbReference>
<evidence type="ECO:0000256" key="1">
    <source>
        <dbReference type="SAM" id="Coils"/>
    </source>
</evidence>
<name>A0A0D8XH69_DICVI</name>
<dbReference type="STRING" id="29172.A0A0D8XH69"/>
<proteinExistence type="predicted"/>
<keyword evidence="1" id="KW-0175">Coiled coil</keyword>
<dbReference type="SUPFAM" id="SSF52540">
    <property type="entry name" value="P-loop containing nucleoside triphosphate hydrolases"/>
    <property type="match status" value="1"/>
</dbReference>
<keyword evidence="3" id="KW-1185">Reference proteome</keyword>
<protein>
    <recommendedName>
        <fullName evidence="4">Myosin motor domain-containing protein</fullName>
    </recommendedName>
</protein>
<dbReference type="AlphaFoldDB" id="A0A0D8XH69"/>
<organism evidence="2 3">
    <name type="scientific">Dictyocaulus viviparus</name>
    <name type="common">Bovine lungworm</name>
    <dbReference type="NCBI Taxonomy" id="29172"/>
    <lineage>
        <taxon>Eukaryota</taxon>
        <taxon>Metazoa</taxon>
        <taxon>Ecdysozoa</taxon>
        <taxon>Nematoda</taxon>
        <taxon>Chromadorea</taxon>
        <taxon>Rhabditida</taxon>
        <taxon>Rhabditina</taxon>
        <taxon>Rhabditomorpha</taxon>
        <taxon>Strongyloidea</taxon>
        <taxon>Metastrongylidae</taxon>
        <taxon>Dictyocaulus</taxon>
    </lineage>
</organism>
<dbReference type="OrthoDB" id="5848122at2759"/>
<evidence type="ECO:0000313" key="2">
    <source>
        <dbReference type="EMBL" id="KJH44015.1"/>
    </source>
</evidence>
<sequence>MIHRGSSPGQFVLEHAMSCFPTLYDVSGWVKQARPCESEAAGRSVLLASKSRSIVNMFGTLLSNNECKLRRATQIAHLDFNIRKSISGFCSNINKHVVRSRYPEWVSFRDFRRRFGCLVEELNSSIDNALDDRVAASKILERVDIHQNRYCFGISQRPKSALTTVRNWQLSSLGWPPRSYCVTIHLAADVMSELEDRREQSLSSLVMAFQQVCRRYLATKWLHRRRVLETAIKCIQRNGIIHIRIRDWTWWKLYMKVMPLLARSRSDQSHQECEIRIRQLEQQLHRLRVEKTEQEGEIYELKQRLGNEVHAANELTQALERETQMRVELNIILQQYKDRDEKIPYRRIMESYWSLYTPGLIDFSI</sequence>
<gene>
    <name evidence="2" type="ORF">DICVIV_09971</name>
</gene>